<feature type="domain" description="ACT" evidence="17">
    <location>
        <begin position="348"/>
        <end position="430"/>
    </location>
</feature>
<dbReference type="RefSeq" id="WP_035754582.1">
    <property type="nucleotide sequence ID" value="NZ_JRNH01000004.1"/>
</dbReference>
<evidence type="ECO:0000313" key="19">
    <source>
        <dbReference type="EMBL" id="KGF21451.1"/>
    </source>
</evidence>
<dbReference type="InterPro" id="IPR002912">
    <property type="entry name" value="ACT_dom"/>
</dbReference>
<comment type="catalytic activity">
    <reaction evidence="13">
        <text>L-homoserine + NADP(+) = L-aspartate 4-semialdehyde + NADPH + H(+)</text>
        <dbReference type="Rhea" id="RHEA:15761"/>
        <dbReference type="ChEBI" id="CHEBI:15378"/>
        <dbReference type="ChEBI" id="CHEBI:57476"/>
        <dbReference type="ChEBI" id="CHEBI:57783"/>
        <dbReference type="ChEBI" id="CHEBI:58349"/>
        <dbReference type="ChEBI" id="CHEBI:537519"/>
        <dbReference type="EC" id="1.1.1.3"/>
    </reaction>
    <physiologicalReaction direction="right-to-left" evidence="13">
        <dbReference type="Rhea" id="RHEA:15763"/>
    </physiologicalReaction>
</comment>
<dbReference type="UniPathway" id="UPA00050">
    <property type="reaction ID" value="UER00063"/>
</dbReference>
<keyword evidence="9" id="KW-0560">Oxidoreductase</keyword>
<evidence type="ECO:0000313" key="18">
    <source>
        <dbReference type="EMBL" id="KGF21365.1"/>
    </source>
</evidence>
<evidence type="ECO:0000256" key="16">
    <source>
        <dbReference type="PIRSR" id="PIRSR000098-2"/>
    </source>
</evidence>
<dbReference type="UniPathway" id="UPA00051">
    <property type="reaction ID" value="UER00465"/>
</dbReference>
<feature type="binding site" evidence="16">
    <location>
        <begin position="10"/>
        <end position="17"/>
    </location>
    <ligand>
        <name>NADP(+)</name>
        <dbReference type="ChEBI" id="CHEBI:58349"/>
    </ligand>
</feature>
<evidence type="ECO:0000256" key="15">
    <source>
        <dbReference type="PIRSR" id="PIRSR000098-1"/>
    </source>
</evidence>
<feature type="binding site" evidence="16">
    <location>
        <position position="104"/>
    </location>
    <ligand>
        <name>NADPH</name>
        <dbReference type="ChEBI" id="CHEBI:57783"/>
    </ligand>
</feature>
<sequence>MTTTLKVALLGAGTVGAEVARILRQDHEVLQEKTGTALELSHVVVRNTEADRGPWIDRGMISDDASAAIADADLVIELMGGIEPAKTYIVEALSAGKDVVTGNKALIAESGAELNALARKKGAQLFYEAAVAGAIPILRPIYESLAGDNITSVMGIVNGSTNYILDKMDREGASLEAVMEEASAFGYLEADPSADVDGHDAAAKAAILATYAFGTPYTIDEVYTEGIRSVTAADVKAAQENNQVIKLLAIVNKTETGVSMRVHPALISREHPLAAVHEAFNAVFVEAENAGQLMFYGAGAGGAPTASAVMGDVVTAVRQRINGTALQPFTLPEGLPALTIDETVTRYTIGIEVEDTTGVLAQIAQTFAQHGVSIESMKQESLAATDTANSGDPRALLRLITHAAQESGFTATVEDLKKLDVVRGISSVLRVEGGEA</sequence>
<gene>
    <name evidence="18" type="ORF">HMPREF2128_01350</name>
    <name evidence="19" type="ORF">HMPREF2128_01895</name>
</gene>
<keyword evidence="16" id="KW-0521">NADP</keyword>
<dbReference type="SUPFAM" id="SSF55347">
    <property type="entry name" value="Glyceraldehyde-3-phosphate dehydrogenase-like, C-terminal domain"/>
    <property type="match status" value="1"/>
</dbReference>
<dbReference type="InterPro" id="IPR045865">
    <property type="entry name" value="ACT-like_dom_sf"/>
</dbReference>
<dbReference type="PANTHER" id="PTHR43331">
    <property type="entry name" value="HOMOSERINE DEHYDROGENASE"/>
    <property type="match status" value="1"/>
</dbReference>
<evidence type="ECO:0000256" key="8">
    <source>
        <dbReference type="ARBA" id="ARBA00022697"/>
    </source>
</evidence>
<keyword evidence="11" id="KW-0486">Methionine biosynthesis</keyword>
<comment type="pathway">
    <text evidence="3">Amino-acid biosynthesis; L-methionine biosynthesis via de novo pathway; L-homoserine from L-aspartate: step 3/3.</text>
</comment>
<dbReference type="Pfam" id="PF03447">
    <property type="entry name" value="NAD_binding_3"/>
    <property type="match status" value="1"/>
</dbReference>
<protein>
    <recommendedName>
        <fullName evidence="6">Homoserine dehydrogenase</fullName>
        <ecNumber evidence="5">1.1.1.3</ecNumber>
    </recommendedName>
</protein>
<comment type="catalytic activity">
    <reaction evidence="14">
        <text>L-homoserine + NAD(+) = L-aspartate 4-semialdehyde + NADH + H(+)</text>
        <dbReference type="Rhea" id="RHEA:15757"/>
        <dbReference type="ChEBI" id="CHEBI:15378"/>
        <dbReference type="ChEBI" id="CHEBI:57476"/>
        <dbReference type="ChEBI" id="CHEBI:57540"/>
        <dbReference type="ChEBI" id="CHEBI:57945"/>
        <dbReference type="ChEBI" id="CHEBI:537519"/>
        <dbReference type="EC" id="1.1.1.3"/>
    </reaction>
    <physiologicalReaction direction="right-to-left" evidence="14">
        <dbReference type="Rhea" id="RHEA:15759"/>
    </physiologicalReaction>
</comment>
<evidence type="ECO:0000256" key="7">
    <source>
        <dbReference type="ARBA" id="ARBA00022605"/>
    </source>
</evidence>
<dbReference type="GO" id="GO:0050661">
    <property type="term" value="F:NADP binding"/>
    <property type="evidence" value="ECO:0007669"/>
    <property type="project" value="InterPro"/>
</dbReference>
<comment type="pathway">
    <text evidence="2">Amino-acid biosynthesis; L-threonine biosynthesis; L-threonine from L-aspartate: step 3/5.</text>
</comment>
<dbReference type="GO" id="GO:0004412">
    <property type="term" value="F:homoserine dehydrogenase activity"/>
    <property type="evidence" value="ECO:0007669"/>
    <property type="project" value="UniProtKB-EC"/>
</dbReference>
<evidence type="ECO:0000256" key="14">
    <source>
        <dbReference type="ARBA" id="ARBA00049031"/>
    </source>
</evidence>
<dbReference type="InterPro" id="IPR005106">
    <property type="entry name" value="Asp/hSer_DH_NAD-bd"/>
</dbReference>
<dbReference type="SUPFAM" id="SSF51735">
    <property type="entry name" value="NAD(P)-binding Rossmann-fold domains"/>
    <property type="match status" value="1"/>
</dbReference>
<comment type="caution">
    <text evidence="18">The sequence shown here is derived from an EMBL/GenBank/DDBJ whole genome shotgun (WGS) entry which is preliminary data.</text>
</comment>
<dbReference type="Pfam" id="PF00742">
    <property type="entry name" value="Homoserine_dh"/>
    <property type="match status" value="1"/>
</dbReference>
<dbReference type="AlphaFoldDB" id="A0A095YG40"/>
<proteinExistence type="inferred from homology"/>
<dbReference type="Gene3D" id="3.30.70.260">
    <property type="match status" value="1"/>
</dbReference>
<dbReference type="GO" id="GO:0009086">
    <property type="term" value="P:methionine biosynthetic process"/>
    <property type="evidence" value="ECO:0007669"/>
    <property type="project" value="UniProtKB-KW"/>
</dbReference>
<dbReference type="Gene3D" id="3.30.360.10">
    <property type="entry name" value="Dihydrodipicolinate Reductase, domain 2"/>
    <property type="match status" value="1"/>
</dbReference>
<evidence type="ECO:0000256" key="13">
    <source>
        <dbReference type="ARBA" id="ARBA00048841"/>
    </source>
</evidence>
<dbReference type="PIRSF" id="PIRSF000098">
    <property type="entry name" value="Homoser_dehydrog"/>
    <property type="match status" value="1"/>
</dbReference>
<name>A0A095YG40_9MICC</name>
<feature type="binding site" evidence="16">
    <location>
        <position position="189"/>
    </location>
    <ligand>
        <name>L-homoserine</name>
        <dbReference type="ChEBI" id="CHEBI:57476"/>
    </ligand>
</feature>
<evidence type="ECO:0000256" key="6">
    <source>
        <dbReference type="ARBA" id="ARBA00013376"/>
    </source>
</evidence>
<evidence type="ECO:0000256" key="12">
    <source>
        <dbReference type="ARBA" id="ARBA00044930"/>
    </source>
</evidence>
<evidence type="ECO:0000256" key="4">
    <source>
        <dbReference type="ARBA" id="ARBA00006753"/>
    </source>
</evidence>
<comment type="similarity">
    <text evidence="4">Belongs to the homoserine dehydrogenase family.</text>
</comment>
<evidence type="ECO:0000256" key="3">
    <source>
        <dbReference type="ARBA" id="ARBA00005062"/>
    </source>
</evidence>
<dbReference type="NCBIfam" id="NF004976">
    <property type="entry name" value="PRK06349.1"/>
    <property type="match status" value="1"/>
</dbReference>
<evidence type="ECO:0000256" key="10">
    <source>
        <dbReference type="ARBA" id="ARBA00023053"/>
    </source>
</evidence>
<dbReference type="PROSITE" id="PS51671">
    <property type="entry name" value="ACT"/>
    <property type="match status" value="1"/>
</dbReference>
<dbReference type="CDD" id="cd04881">
    <property type="entry name" value="ACT_HSDH-Hom"/>
    <property type="match status" value="1"/>
</dbReference>
<dbReference type="EC" id="1.1.1.3" evidence="5"/>
<dbReference type="EMBL" id="JRNH01000004">
    <property type="protein sequence ID" value="KGF21365.1"/>
    <property type="molecule type" value="Genomic_DNA"/>
</dbReference>
<evidence type="ECO:0000313" key="20">
    <source>
        <dbReference type="Proteomes" id="UP000053528"/>
    </source>
</evidence>
<organism evidence="18 20">
    <name type="scientific">Pseudoglutamicibacter albus DNF00011</name>
    <dbReference type="NCBI Taxonomy" id="1401063"/>
    <lineage>
        <taxon>Bacteria</taxon>
        <taxon>Bacillati</taxon>
        <taxon>Actinomycetota</taxon>
        <taxon>Actinomycetes</taxon>
        <taxon>Micrococcales</taxon>
        <taxon>Micrococcaceae</taxon>
        <taxon>Pseudoglutamicibacter</taxon>
    </lineage>
</organism>
<dbReference type="FunFam" id="3.30.360.10:FF:000005">
    <property type="entry name" value="Homoserine dehydrogenase"/>
    <property type="match status" value="1"/>
</dbReference>
<comment type="function">
    <text evidence="12">Catalyzes the conversion of L-aspartate-beta-semialdehyde (L-Asa) to L-homoserine (L-Hse), the third step in the biosynthesis of threonine and methionine from aspartate.</text>
</comment>
<accession>A0A095YG40</accession>
<keyword evidence="10" id="KW-0915">Sodium</keyword>
<dbReference type="PANTHER" id="PTHR43331:SF1">
    <property type="entry name" value="HOMOSERINE DEHYDROGENASE"/>
    <property type="match status" value="1"/>
</dbReference>
<keyword evidence="7" id="KW-0028">Amino-acid biosynthesis</keyword>
<keyword evidence="8" id="KW-0791">Threonine biosynthesis</keyword>
<comment type="cofactor">
    <cofactor evidence="1">
        <name>a metal cation</name>
        <dbReference type="ChEBI" id="CHEBI:25213"/>
    </cofactor>
</comment>
<feature type="active site" description="Proton donor" evidence="15">
    <location>
        <position position="204"/>
    </location>
</feature>
<evidence type="ECO:0000256" key="11">
    <source>
        <dbReference type="ARBA" id="ARBA00023167"/>
    </source>
</evidence>
<dbReference type="EMBL" id="JRNH01000004">
    <property type="protein sequence ID" value="KGF21451.1"/>
    <property type="molecule type" value="Genomic_DNA"/>
</dbReference>
<dbReference type="Pfam" id="PF01842">
    <property type="entry name" value="ACT"/>
    <property type="match status" value="1"/>
</dbReference>
<evidence type="ECO:0000256" key="2">
    <source>
        <dbReference type="ARBA" id="ARBA00005056"/>
    </source>
</evidence>
<dbReference type="InterPro" id="IPR036291">
    <property type="entry name" value="NAD(P)-bd_dom_sf"/>
</dbReference>
<dbReference type="Proteomes" id="UP000053528">
    <property type="component" value="Unassembled WGS sequence"/>
</dbReference>
<dbReference type="GO" id="GO:0009088">
    <property type="term" value="P:threonine biosynthetic process"/>
    <property type="evidence" value="ECO:0007669"/>
    <property type="project" value="UniProtKB-UniPathway"/>
</dbReference>
<dbReference type="Gene3D" id="3.40.50.720">
    <property type="entry name" value="NAD(P)-binding Rossmann-like Domain"/>
    <property type="match status" value="1"/>
</dbReference>
<evidence type="ECO:0000256" key="1">
    <source>
        <dbReference type="ARBA" id="ARBA00001920"/>
    </source>
</evidence>
<dbReference type="SUPFAM" id="SSF55021">
    <property type="entry name" value="ACT-like"/>
    <property type="match status" value="1"/>
</dbReference>
<evidence type="ECO:0000259" key="17">
    <source>
        <dbReference type="PROSITE" id="PS51671"/>
    </source>
</evidence>
<evidence type="ECO:0000256" key="9">
    <source>
        <dbReference type="ARBA" id="ARBA00023002"/>
    </source>
</evidence>
<evidence type="ECO:0000256" key="5">
    <source>
        <dbReference type="ARBA" id="ARBA00013213"/>
    </source>
</evidence>
<dbReference type="InterPro" id="IPR016204">
    <property type="entry name" value="HDH"/>
</dbReference>
<reference evidence="18 20" key="1">
    <citation type="submission" date="2014-07" db="EMBL/GenBank/DDBJ databases">
        <authorList>
            <person name="McCorrison J."/>
            <person name="Sanka R."/>
            <person name="Torralba M."/>
            <person name="Gillis M."/>
            <person name="Haft D.H."/>
            <person name="Methe B."/>
            <person name="Sutton G."/>
            <person name="Nelson K.E."/>
        </authorList>
    </citation>
    <scope>NUCLEOTIDE SEQUENCE [LARGE SCALE GENOMIC DNA]</scope>
    <source>
        <strain evidence="18 20">DNF00011</strain>
    </source>
</reference>
<dbReference type="InterPro" id="IPR001342">
    <property type="entry name" value="HDH_cat"/>
</dbReference>